<dbReference type="Proteomes" id="UP000008311">
    <property type="component" value="Unassembled WGS sequence"/>
</dbReference>
<organism evidence="2 3">
    <name type="scientific">Ricinus communis</name>
    <name type="common">Castor bean</name>
    <dbReference type="NCBI Taxonomy" id="3988"/>
    <lineage>
        <taxon>Eukaryota</taxon>
        <taxon>Viridiplantae</taxon>
        <taxon>Streptophyta</taxon>
        <taxon>Embryophyta</taxon>
        <taxon>Tracheophyta</taxon>
        <taxon>Spermatophyta</taxon>
        <taxon>Magnoliopsida</taxon>
        <taxon>eudicotyledons</taxon>
        <taxon>Gunneridae</taxon>
        <taxon>Pentapetalae</taxon>
        <taxon>rosids</taxon>
        <taxon>fabids</taxon>
        <taxon>Malpighiales</taxon>
        <taxon>Euphorbiaceae</taxon>
        <taxon>Acalyphoideae</taxon>
        <taxon>Acalypheae</taxon>
        <taxon>Ricinus</taxon>
    </lineage>
</organism>
<evidence type="ECO:0000313" key="2">
    <source>
        <dbReference type="EMBL" id="EEF32895.1"/>
    </source>
</evidence>
<dbReference type="eggNOG" id="ENOG502S720">
    <property type="taxonomic scope" value="Eukaryota"/>
</dbReference>
<sequence>MASGDDSNTEIVCLIRISDDGIEEEKEEAESRKNMKEEAEQEGDQGVAASNDDKTDILNLTATFYNQMKISASDIKEGEKEEAENEENKEEEARKDESDQITANVVEEEKDEDENHKNVVEAVKEGNRGVAAATDDKIDVPYLTARCHKRRRIYANLPEAENEGGQDGNEWGGDQGAAAYDRRSPDSESVDSGTPDDDDDDDDYYYDDDVGSDRESHKIAIWVNEDDIDDIHNDNISCVDTIEKNDNWASADDLESEIRSIVVEEMKDSSPLINEINMRLSYSSGHELGCKLLDHEAMEWAEFLAAVATAKVFIIRDGLIEFC</sequence>
<feature type="compositionally biased region" description="Acidic residues" evidence="1">
    <location>
        <begin position="194"/>
        <end position="210"/>
    </location>
</feature>
<feature type="compositionally biased region" description="Basic and acidic residues" evidence="1">
    <location>
        <begin position="29"/>
        <end position="38"/>
    </location>
</feature>
<proteinExistence type="predicted"/>
<evidence type="ECO:0000313" key="3">
    <source>
        <dbReference type="Proteomes" id="UP000008311"/>
    </source>
</evidence>
<gene>
    <name evidence="2" type="ORF">RCOM_0455270</name>
</gene>
<dbReference type="InParanoid" id="B9SU16"/>
<accession>B9SU16</accession>
<feature type="compositionally biased region" description="Gly residues" evidence="1">
    <location>
        <begin position="165"/>
        <end position="175"/>
    </location>
</feature>
<reference evidence="3" key="1">
    <citation type="journal article" date="2010" name="Nat. Biotechnol.">
        <title>Draft genome sequence of the oilseed species Ricinus communis.</title>
        <authorList>
            <person name="Chan A.P."/>
            <person name="Crabtree J."/>
            <person name="Zhao Q."/>
            <person name="Lorenzi H."/>
            <person name="Orvis J."/>
            <person name="Puiu D."/>
            <person name="Melake-Berhan A."/>
            <person name="Jones K.M."/>
            <person name="Redman J."/>
            <person name="Chen G."/>
            <person name="Cahoon E.B."/>
            <person name="Gedil M."/>
            <person name="Stanke M."/>
            <person name="Haas B.J."/>
            <person name="Wortman J.R."/>
            <person name="Fraser-Liggett C.M."/>
            <person name="Ravel J."/>
            <person name="Rabinowicz P.D."/>
        </authorList>
    </citation>
    <scope>NUCLEOTIDE SEQUENCE [LARGE SCALE GENOMIC DNA]</scope>
    <source>
        <strain evidence="3">cv. Hale</strain>
    </source>
</reference>
<feature type="region of interest" description="Disordered" evidence="1">
    <location>
        <begin position="158"/>
        <end position="211"/>
    </location>
</feature>
<dbReference type="EMBL" id="EQ974138">
    <property type="protein sequence ID" value="EEF32895.1"/>
    <property type="molecule type" value="Genomic_DNA"/>
</dbReference>
<keyword evidence="3" id="KW-1185">Reference proteome</keyword>
<feature type="compositionally biased region" description="Polar residues" evidence="1">
    <location>
        <begin position="1"/>
        <end position="10"/>
    </location>
</feature>
<dbReference type="AlphaFoldDB" id="B9SU16"/>
<name>B9SU16_RICCO</name>
<evidence type="ECO:0000256" key="1">
    <source>
        <dbReference type="SAM" id="MobiDB-lite"/>
    </source>
</evidence>
<feature type="region of interest" description="Disordered" evidence="1">
    <location>
        <begin position="70"/>
        <end position="117"/>
    </location>
</feature>
<protein>
    <submittedName>
        <fullName evidence="2">Uncharacterized protein</fullName>
    </submittedName>
</protein>
<feature type="compositionally biased region" description="Acidic residues" evidence="1">
    <location>
        <begin position="80"/>
        <end position="90"/>
    </location>
</feature>
<feature type="region of interest" description="Disordered" evidence="1">
    <location>
        <begin position="1"/>
        <end position="54"/>
    </location>
</feature>